<proteinExistence type="predicted"/>
<dbReference type="EMBL" id="JPRD01000025">
    <property type="protein sequence ID" value="KIF52034.1"/>
    <property type="molecule type" value="Genomic_DNA"/>
</dbReference>
<evidence type="ECO:0000313" key="1">
    <source>
        <dbReference type="EMBL" id="KIF52034.1"/>
    </source>
</evidence>
<comment type="caution">
    <text evidence="1">The sequence shown here is derived from an EMBL/GenBank/DDBJ whole genome shotgun (WGS) entry which is preliminary data.</text>
</comment>
<protein>
    <submittedName>
        <fullName evidence="1">Protein ImpG/VasA</fullName>
    </submittedName>
</protein>
<dbReference type="InterPro" id="IPR010272">
    <property type="entry name" value="T6SS_TssF"/>
</dbReference>
<dbReference type="PANTHER" id="PTHR35370">
    <property type="entry name" value="CYTOPLASMIC PROTEIN-RELATED-RELATED"/>
    <property type="match status" value="1"/>
</dbReference>
<dbReference type="NCBIfam" id="TIGR03359">
    <property type="entry name" value="VI_chp_6"/>
    <property type="match status" value="1"/>
</dbReference>
<name>A0A0C1Z793_9VIBR</name>
<dbReference type="Pfam" id="PF05947">
    <property type="entry name" value="T6SS_TssF"/>
    <property type="match status" value="1"/>
</dbReference>
<dbReference type="PATRIC" id="fig|1229493.5.peg.2307"/>
<accession>A0A0C1Z793</accession>
<sequence length="583" mass="65958">MSDPLLRYYEQELTFVRRALGQFGSEHPEHAQRLNIHQGQIEDPSLARLLDGVALLNANVEKRLSEQIPEVVEGLLGVLYPSYIQTVPSVAYLEMSTDAPSTDSTTLPKGTRFSSESQGKTCLFTTTDELKTTPFALIDTKASSAPFDFNRPQGSEQTTAVIQLTLSTGDDDVHFSQLALEDLDFFVQGFENNADSLVELLLSEARAISISDINGENYAVLAANQLKSRISDKQFQFLPQKGNQFSGYHLMNEFFFFKEKRQFFRLKGFGEACQQHDCSTVVLNLFMHSLPMEFIRLFDNQVFKLNVVPAVNLFEQTGEPTSYDQRSLTIPVNADAHTDNEIQVVDILDVFEITSSGQKLLTPLFKDSYQSDPHCDYWQSRKDSTGELRLAISLNANQELEFNKLYGTRLLCTNGKQACTINGEMTCLEPIDLPGDFHSLYPPSAPIERESDANMHWQFIGLLNSNFSSLLHSEDPTQQLKQMLQLCSRNQLVSDEIQMIQSVKVRSQVSSMRILGKNVFSPGTEIEITLDTSGNYLTFTDVLNRFFQQFCSFDRYIQLTIRLYGKDGIARRYPKIHGSQRSM</sequence>
<organism evidence="1 2">
    <name type="scientific">Vibrio owensii CAIM 1854 = LMG 25443</name>
    <dbReference type="NCBI Taxonomy" id="1229493"/>
    <lineage>
        <taxon>Bacteria</taxon>
        <taxon>Pseudomonadati</taxon>
        <taxon>Pseudomonadota</taxon>
        <taxon>Gammaproteobacteria</taxon>
        <taxon>Vibrionales</taxon>
        <taxon>Vibrionaceae</taxon>
        <taxon>Vibrio</taxon>
    </lineage>
</organism>
<dbReference type="AlphaFoldDB" id="A0A0C1Z793"/>
<reference evidence="1 2" key="1">
    <citation type="submission" date="2014-07" db="EMBL/GenBank/DDBJ databases">
        <title>Unique and conserved regions in Vibrio harveyi and related species in comparison with the shrimp pathogen Vibrio harveyi CAIM 1792.</title>
        <authorList>
            <person name="Espinoza-Valles I."/>
            <person name="Vora G."/>
            <person name="Leekitcharoenphon P."/>
            <person name="Ussery D."/>
            <person name="Hoj L."/>
            <person name="Gomez-Gil B."/>
        </authorList>
    </citation>
    <scope>NUCLEOTIDE SEQUENCE [LARGE SCALE GENOMIC DNA]</scope>
    <source>
        <strain evidence="2">CAIM 1854 / LMG 25443</strain>
    </source>
</reference>
<dbReference type="PANTHER" id="PTHR35370:SF1">
    <property type="entry name" value="TYPE VI SECRETION SYSTEM COMPONENT TSSF1"/>
    <property type="match status" value="1"/>
</dbReference>
<dbReference type="Proteomes" id="UP000031586">
    <property type="component" value="Unassembled WGS sequence"/>
</dbReference>
<dbReference type="RefSeq" id="WP_020197576.1">
    <property type="nucleotide sequence ID" value="NZ_BAOH01000128.1"/>
</dbReference>
<evidence type="ECO:0000313" key="2">
    <source>
        <dbReference type="Proteomes" id="UP000031586"/>
    </source>
</evidence>
<gene>
    <name evidence="1" type="ORF">H735_15790</name>
</gene>